<keyword evidence="1" id="KW-0472">Membrane</keyword>
<keyword evidence="3" id="KW-1185">Reference proteome</keyword>
<organism evidence="2 3">
    <name type="scientific">Streptomyces benahoarensis</name>
    <dbReference type="NCBI Taxonomy" id="2595054"/>
    <lineage>
        <taxon>Bacteria</taxon>
        <taxon>Bacillati</taxon>
        <taxon>Actinomycetota</taxon>
        <taxon>Actinomycetes</taxon>
        <taxon>Kitasatosporales</taxon>
        <taxon>Streptomycetaceae</taxon>
        <taxon>Streptomyces</taxon>
    </lineage>
</organism>
<dbReference type="Proteomes" id="UP000320888">
    <property type="component" value="Unassembled WGS sequence"/>
</dbReference>
<protein>
    <submittedName>
        <fullName evidence="2">UDP pyrophosphate phosphatase</fullName>
    </submittedName>
</protein>
<dbReference type="OrthoDB" id="4306596at2"/>
<comment type="caution">
    <text evidence="2">The sequence shown here is derived from an EMBL/GenBank/DDBJ whole genome shotgun (WGS) entry which is preliminary data.</text>
</comment>
<feature type="transmembrane region" description="Helical" evidence="1">
    <location>
        <begin position="12"/>
        <end position="35"/>
    </location>
</feature>
<evidence type="ECO:0000313" key="3">
    <source>
        <dbReference type="Proteomes" id="UP000320888"/>
    </source>
</evidence>
<evidence type="ECO:0000313" key="2">
    <source>
        <dbReference type="EMBL" id="TSB28349.1"/>
    </source>
</evidence>
<dbReference type="AlphaFoldDB" id="A0A553YGL9"/>
<name>A0A553YGL9_9ACTN</name>
<dbReference type="EMBL" id="VKLS01000539">
    <property type="protein sequence ID" value="TSB28349.1"/>
    <property type="molecule type" value="Genomic_DNA"/>
</dbReference>
<keyword evidence="1" id="KW-1133">Transmembrane helix</keyword>
<reference evidence="2 3" key="1">
    <citation type="submission" date="2019-07" db="EMBL/GenBank/DDBJ databases">
        <title>Draft genome for Streptomyces benahoarensis MZ03-48.</title>
        <authorList>
            <person name="Gonzalez-Pimentel J.L."/>
        </authorList>
    </citation>
    <scope>NUCLEOTIDE SEQUENCE [LARGE SCALE GENOMIC DNA]</scope>
    <source>
        <strain evidence="2 3">MZ03-48</strain>
    </source>
</reference>
<proteinExistence type="predicted"/>
<evidence type="ECO:0000256" key="1">
    <source>
        <dbReference type="SAM" id="Phobius"/>
    </source>
</evidence>
<keyword evidence="1" id="KW-0812">Transmembrane</keyword>
<accession>A0A553YGL9</accession>
<sequence length="44" mass="4601">MPGLPPHELVRFLPFVIYRIVLGIALFALIGAGVLGPRAAESAG</sequence>
<gene>
    <name evidence="2" type="ORF">FNZ23_26555</name>
</gene>